<organism evidence="2">
    <name type="scientific">freshwater metagenome</name>
    <dbReference type="NCBI Taxonomy" id="449393"/>
    <lineage>
        <taxon>unclassified sequences</taxon>
        <taxon>metagenomes</taxon>
        <taxon>ecological metagenomes</taxon>
    </lineage>
</organism>
<accession>A0A6J7DNP9</accession>
<gene>
    <name evidence="2" type="ORF">UFOPK3423_00715</name>
</gene>
<evidence type="ECO:0000313" key="2">
    <source>
        <dbReference type="EMBL" id="CAB4870515.1"/>
    </source>
</evidence>
<sequence>MRRCSPVEMFSGCAGPVFIVAIDPWNAVATGASVIVAIQRAKLTSSRSSTSASSSRIMALEISRTSRNSSGLIHANRSPRTMGKSVPSWSHQAPTFGRISISAPHSRATCETRSMSEPAIPCSPSSKW</sequence>
<dbReference type="AlphaFoldDB" id="A0A6J7DNP9"/>
<dbReference type="EMBL" id="CAFBLQ010000060">
    <property type="protein sequence ID" value="CAB4870515.1"/>
    <property type="molecule type" value="Genomic_DNA"/>
</dbReference>
<proteinExistence type="predicted"/>
<feature type="region of interest" description="Disordered" evidence="1">
    <location>
        <begin position="68"/>
        <end position="91"/>
    </location>
</feature>
<evidence type="ECO:0000256" key="1">
    <source>
        <dbReference type="SAM" id="MobiDB-lite"/>
    </source>
</evidence>
<name>A0A6J7DNP9_9ZZZZ</name>
<protein>
    <submittedName>
        <fullName evidence="2">Unannotated protein</fullName>
    </submittedName>
</protein>
<reference evidence="2" key="1">
    <citation type="submission" date="2020-05" db="EMBL/GenBank/DDBJ databases">
        <authorList>
            <person name="Chiriac C."/>
            <person name="Salcher M."/>
            <person name="Ghai R."/>
            <person name="Kavagutti S V."/>
        </authorList>
    </citation>
    <scope>NUCLEOTIDE SEQUENCE</scope>
</reference>